<keyword evidence="3 6" id="KW-1133">Transmembrane helix</keyword>
<evidence type="ECO:0000313" key="8">
    <source>
        <dbReference type="EMBL" id="GHC41077.1"/>
    </source>
</evidence>
<name>A0A918TGU7_STRCJ</name>
<dbReference type="PANTHER" id="PTHR23534:SF1">
    <property type="entry name" value="MAJOR FACILITATOR SUPERFAMILY PROTEIN"/>
    <property type="match status" value="1"/>
</dbReference>
<feature type="transmembrane region" description="Helical" evidence="6">
    <location>
        <begin position="288"/>
        <end position="311"/>
    </location>
</feature>
<gene>
    <name evidence="8" type="ORF">GCM10010507_14110</name>
</gene>
<evidence type="ECO:0000256" key="3">
    <source>
        <dbReference type="ARBA" id="ARBA00022989"/>
    </source>
</evidence>
<feature type="transmembrane region" description="Helical" evidence="6">
    <location>
        <begin position="416"/>
        <end position="433"/>
    </location>
</feature>
<comment type="subcellular location">
    <subcellularLocation>
        <location evidence="1">Cell membrane</location>
        <topology evidence="1">Multi-pass membrane protein</topology>
    </subcellularLocation>
</comment>
<dbReference type="GO" id="GO:0005886">
    <property type="term" value="C:plasma membrane"/>
    <property type="evidence" value="ECO:0007669"/>
    <property type="project" value="UniProtKB-SubCell"/>
</dbReference>
<dbReference type="SUPFAM" id="SSF103473">
    <property type="entry name" value="MFS general substrate transporter"/>
    <property type="match status" value="1"/>
</dbReference>
<dbReference type="PROSITE" id="PS50850">
    <property type="entry name" value="MFS"/>
    <property type="match status" value="1"/>
</dbReference>
<feature type="transmembrane region" description="Helical" evidence="6">
    <location>
        <begin position="104"/>
        <end position="122"/>
    </location>
</feature>
<reference evidence="8" key="2">
    <citation type="submission" date="2020-09" db="EMBL/GenBank/DDBJ databases">
        <authorList>
            <person name="Sun Q."/>
            <person name="Ohkuma M."/>
        </authorList>
    </citation>
    <scope>NUCLEOTIDE SEQUENCE</scope>
    <source>
        <strain evidence="8">JCM 4633</strain>
    </source>
</reference>
<feature type="region of interest" description="Disordered" evidence="5">
    <location>
        <begin position="1"/>
        <end position="24"/>
    </location>
</feature>
<dbReference type="Proteomes" id="UP000646244">
    <property type="component" value="Unassembled WGS sequence"/>
</dbReference>
<dbReference type="AlphaFoldDB" id="A0A918TGU7"/>
<feature type="transmembrane region" description="Helical" evidence="6">
    <location>
        <begin position="254"/>
        <end position="276"/>
    </location>
</feature>
<evidence type="ECO:0000256" key="5">
    <source>
        <dbReference type="SAM" id="MobiDB-lite"/>
    </source>
</evidence>
<comment type="caution">
    <text evidence="8">The sequence shown here is derived from an EMBL/GenBank/DDBJ whole genome shotgun (WGS) entry which is preliminary data.</text>
</comment>
<dbReference type="Gene3D" id="1.20.1250.20">
    <property type="entry name" value="MFS general substrate transporter like domains"/>
    <property type="match status" value="1"/>
</dbReference>
<evidence type="ECO:0000256" key="6">
    <source>
        <dbReference type="SAM" id="Phobius"/>
    </source>
</evidence>
<protein>
    <submittedName>
        <fullName evidence="8">MFS transporter</fullName>
    </submittedName>
</protein>
<proteinExistence type="predicted"/>
<dbReference type="RefSeq" id="WP_190108795.1">
    <property type="nucleotide sequence ID" value="NZ_BMVB01000004.1"/>
</dbReference>
<evidence type="ECO:0000256" key="1">
    <source>
        <dbReference type="ARBA" id="ARBA00004651"/>
    </source>
</evidence>
<feature type="domain" description="Major facilitator superfamily (MFS) profile" evidence="7">
    <location>
        <begin position="35"/>
        <end position="436"/>
    </location>
</feature>
<feature type="transmembrane region" description="Helical" evidence="6">
    <location>
        <begin position="348"/>
        <end position="371"/>
    </location>
</feature>
<evidence type="ECO:0000313" key="9">
    <source>
        <dbReference type="Proteomes" id="UP000646244"/>
    </source>
</evidence>
<dbReference type="GO" id="GO:0022857">
    <property type="term" value="F:transmembrane transporter activity"/>
    <property type="evidence" value="ECO:0007669"/>
    <property type="project" value="InterPro"/>
</dbReference>
<accession>A0A918TGU7</accession>
<feature type="transmembrane region" description="Helical" evidence="6">
    <location>
        <begin position="38"/>
        <end position="61"/>
    </location>
</feature>
<evidence type="ECO:0000256" key="4">
    <source>
        <dbReference type="ARBA" id="ARBA00023136"/>
    </source>
</evidence>
<feature type="transmembrane region" description="Helical" evidence="6">
    <location>
        <begin position="73"/>
        <end position="92"/>
    </location>
</feature>
<sequence>MTSAASPPSPPSGIRTDTSPGVLAGPDRAAVQRRTLRVLIAAQIVAGLGMGSMLSSGGLLVERLTGSQSLAGLSTTLITLGAALLAVPLAALSRARGRRAGLGTGWLVAAAGAVVVLIAARLGAYPPVLLGMLLIGAATAANLQSRYAATDLAEPGARAGALSLVVWSTTVGSVLGPNLSGPGEAVARPLGLPGPAGTFVFSVVAFVLGWAVVHTLLRPDPLLSAGTGHAAHAAGPDGEGFAARMRAAMRHVGASPAALTGLTALVLGHGVMVAVMSMTPVHLAHHGASLSIIGFTISVHIAGMYALSPLVGKAADRLGRVPVILLGQAVLVTATLLAGTAGSRQWPVTAGLFLLGVGWSCVTVAGSTLLGESVGAAHRPEVEGLSDTAMNLVGAAGGAFSGTVLGDYGYGGLNAAAAVLVAPSGALALYFVLRRR</sequence>
<keyword evidence="2 6" id="KW-0812">Transmembrane</keyword>
<feature type="transmembrane region" description="Helical" evidence="6">
    <location>
        <begin position="392"/>
        <end position="410"/>
    </location>
</feature>
<organism evidence="8 9">
    <name type="scientific">Streptomyces cinnamoneus</name>
    <name type="common">Streptoverticillium cinnamoneum</name>
    <dbReference type="NCBI Taxonomy" id="53446"/>
    <lineage>
        <taxon>Bacteria</taxon>
        <taxon>Bacillati</taxon>
        <taxon>Actinomycetota</taxon>
        <taxon>Actinomycetes</taxon>
        <taxon>Kitasatosporales</taxon>
        <taxon>Streptomycetaceae</taxon>
        <taxon>Streptomyces</taxon>
        <taxon>Streptomyces cinnamoneus group</taxon>
    </lineage>
</organism>
<dbReference type="PANTHER" id="PTHR23534">
    <property type="entry name" value="MFS PERMEASE"/>
    <property type="match status" value="1"/>
</dbReference>
<dbReference type="Pfam" id="PF07690">
    <property type="entry name" value="MFS_1"/>
    <property type="match status" value="1"/>
</dbReference>
<feature type="transmembrane region" description="Helical" evidence="6">
    <location>
        <begin position="196"/>
        <end position="217"/>
    </location>
</feature>
<dbReference type="InterPro" id="IPR036259">
    <property type="entry name" value="MFS_trans_sf"/>
</dbReference>
<dbReference type="InterPro" id="IPR011701">
    <property type="entry name" value="MFS"/>
</dbReference>
<dbReference type="EMBL" id="BMVB01000004">
    <property type="protein sequence ID" value="GHC41077.1"/>
    <property type="molecule type" value="Genomic_DNA"/>
</dbReference>
<feature type="transmembrane region" description="Helical" evidence="6">
    <location>
        <begin position="323"/>
        <end position="342"/>
    </location>
</feature>
<keyword evidence="4 6" id="KW-0472">Membrane</keyword>
<dbReference type="InterPro" id="IPR020846">
    <property type="entry name" value="MFS_dom"/>
</dbReference>
<evidence type="ECO:0000256" key="2">
    <source>
        <dbReference type="ARBA" id="ARBA00022692"/>
    </source>
</evidence>
<evidence type="ECO:0000259" key="7">
    <source>
        <dbReference type="PROSITE" id="PS50850"/>
    </source>
</evidence>
<reference evidence="8" key="1">
    <citation type="journal article" date="2014" name="Int. J. Syst. Evol. Microbiol.">
        <title>Complete genome sequence of Corynebacterium casei LMG S-19264T (=DSM 44701T), isolated from a smear-ripened cheese.</title>
        <authorList>
            <consortium name="US DOE Joint Genome Institute (JGI-PGF)"/>
            <person name="Walter F."/>
            <person name="Albersmeier A."/>
            <person name="Kalinowski J."/>
            <person name="Ruckert C."/>
        </authorList>
    </citation>
    <scope>NUCLEOTIDE SEQUENCE</scope>
    <source>
        <strain evidence="8">JCM 4633</strain>
    </source>
</reference>